<dbReference type="Proteomes" id="UP000694941">
    <property type="component" value="Unplaced"/>
</dbReference>
<dbReference type="PANTHER" id="PTHR14920:SF0">
    <property type="entry name" value="WD REPEAT DOMAIN 19"/>
    <property type="match status" value="1"/>
</dbReference>
<evidence type="ECO:0000313" key="1">
    <source>
        <dbReference type="Proteomes" id="UP000694941"/>
    </source>
</evidence>
<dbReference type="Gene3D" id="1.25.40.470">
    <property type="match status" value="1"/>
</dbReference>
<reference evidence="2" key="1">
    <citation type="submission" date="2025-08" db="UniProtKB">
        <authorList>
            <consortium name="RefSeq"/>
        </authorList>
    </citation>
    <scope>IDENTIFICATION</scope>
    <source>
        <tissue evidence="2">Muscle</tissue>
    </source>
</reference>
<proteinExistence type="predicted"/>
<keyword evidence="1" id="KW-1185">Reference proteome</keyword>
<dbReference type="RefSeq" id="XP_022236739.1">
    <property type="nucleotide sequence ID" value="XM_022381031.1"/>
</dbReference>
<dbReference type="PANTHER" id="PTHR14920">
    <property type="entry name" value="OSMOTIC AVOIDANCE ABNORMAL PROTEIN 1/WD REPEAT MEMBRANE PROTEIN"/>
    <property type="match status" value="1"/>
</dbReference>
<feature type="non-terminal residue" evidence="2">
    <location>
        <position position="186"/>
    </location>
</feature>
<organism evidence="1 2">
    <name type="scientific">Limulus polyphemus</name>
    <name type="common">Atlantic horseshoe crab</name>
    <dbReference type="NCBI Taxonomy" id="6850"/>
    <lineage>
        <taxon>Eukaryota</taxon>
        <taxon>Metazoa</taxon>
        <taxon>Ecdysozoa</taxon>
        <taxon>Arthropoda</taxon>
        <taxon>Chelicerata</taxon>
        <taxon>Merostomata</taxon>
        <taxon>Xiphosura</taxon>
        <taxon>Limulidae</taxon>
        <taxon>Limulus</taxon>
    </lineage>
</organism>
<sequence>MSLRCGDIRRLVNLVIARMSLRCGDNRRLVNPVIARMSLRCGDNRRLVNPVIARMSLRCSDIRRGVQIAQKSESRTLKKECAEILESMKQYAEAAVLYEKGNYYDKAASLYIRLKNWNKVGELLPNVVSPKIHAQYAKAKEADGRYQEAAKAYEDARDYENVIRYKLVKILTCISNKGGYISLSSS</sequence>
<protein>
    <submittedName>
        <fullName evidence="2">WD repeat-containing protein 19-like</fullName>
    </submittedName>
</protein>
<dbReference type="InterPro" id="IPR040379">
    <property type="entry name" value="WDR19/dyf-2"/>
</dbReference>
<name>A0ABM1RZD4_LIMPO</name>
<gene>
    <name evidence="2" type="primary">LOC111084269</name>
</gene>
<dbReference type="GeneID" id="111084269"/>
<accession>A0ABM1RZD4</accession>
<evidence type="ECO:0000313" key="2">
    <source>
        <dbReference type="RefSeq" id="XP_022236739.1"/>
    </source>
</evidence>